<name>A0ABU7VQX2_9BACL</name>
<dbReference type="PANTHER" id="PTHR43308:SF5">
    <property type="entry name" value="S-LAYER PROTEIN _ PEPTIDOGLYCAN ENDO-BETA-N-ACETYLGLUCOSAMINIDASE"/>
    <property type="match status" value="1"/>
</dbReference>
<evidence type="ECO:0000313" key="3">
    <source>
        <dbReference type="EMBL" id="MEF2965596.1"/>
    </source>
</evidence>
<keyword evidence="4" id="KW-1185">Reference proteome</keyword>
<feature type="domain" description="SLH" evidence="2">
    <location>
        <begin position="199"/>
        <end position="259"/>
    </location>
</feature>
<feature type="signal peptide" evidence="1">
    <location>
        <begin position="1"/>
        <end position="24"/>
    </location>
</feature>
<dbReference type="Proteomes" id="UP001306950">
    <property type="component" value="Unassembled WGS sequence"/>
</dbReference>
<reference evidence="3 4" key="1">
    <citation type="submission" date="2024-02" db="EMBL/GenBank/DDBJ databases">
        <title>A nitrogen-fixing paenibacillus bacterium.</title>
        <authorList>
            <person name="Zhang W.L."/>
            <person name="Chen S.F."/>
        </authorList>
    </citation>
    <scope>NUCLEOTIDE SEQUENCE [LARGE SCALE GENOMIC DNA]</scope>
    <source>
        <strain evidence="3 4">M1</strain>
    </source>
</reference>
<evidence type="ECO:0000259" key="2">
    <source>
        <dbReference type="PROSITE" id="PS51272"/>
    </source>
</evidence>
<comment type="caution">
    <text evidence="3">The sequence shown here is derived from an EMBL/GenBank/DDBJ whole genome shotgun (WGS) entry which is preliminary data.</text>
</comment>
<feature type="chain" id="PRO_5045884299" evidence="1">
    <location>
        <begin position="25"/>
        <end position="259"/>
    </location>
</feature>
<organism evidence="3 4">
    <name type="scientific">Paenibacillus haidiansis</name>
    <dbReference type="NCBI Taxonomy" id="1574488"/>
    <lineage>
        <taxon>Bacteria</taxon>
        <taxon>Bacillati</taxon>
        <taxon>Bacillota</taxon>
        <taxon>Bacilli</taxon>
        <taxon>Bacillales</taxon>
        <taxon>Paenibacillaceae</taxon>
        <taxon>Paenibacillus</taxon>
    </lineage>
</organism>
<dbReference type="EMBL" id="JAZHPZ010000003">
    <property type="protein sequence ID" value="MEF2965596.1"/>
    <property type="molecule type" value="Genomic_DNA"/>
</dbReference>
<protein>
    <submittedName>
        <fullName evidence="3">S-layer homology domain-containing protein</fullName>
    </submittedName>
</protein>
<dbReference type="PROSITE" id="PS51272">
    <property type="entry name" value="SLH"/>
    <property type="match status" value="2"/>
</dbReference>
<dbReference type="PANTHER" id="PTHR43308">
    <property type="entry name" value="OUTER MEMBRANE PROTEIN ALPHA-RELATED"/>
    <property type="match status" value="1"/>
</dbReference>
<dbReference type="RefSeq" id="WP_331845833.1">
    <property type="nucleotide sequence ID" value="NZ_JAZHPZ010000003.1"/>
</dbReference>
<evidence type="ECO:0000313" key="4">
    <source>
        <dbReference type="Proteomes" id="UP001306950"/>
    </source>
</evidence>
<accession>A0ABU7VQX2</accession>
<dbReference type="InterPro" id="IPR001119">
    <property type="entry name" value="SLH_dom"/>
</dbReference>
<keyword evidence="1" id="KW-0732">Signal</keyword>
<gene>
    <name evidence="3" type="ORF">V3851_07110</name>
</gene>
<dbReference type="Pfam" id="PF00395">
    <property type="entry name" value="SLH"/>
    <property type="match status" value="2"/>
</dbReference>
<sequence length="259" mass="29225">MLKKKWFIAPLVAVSLLFGQSAFAAAAFPDVDGTKYDWAVDSISTMVEKGVVTGYKDGTFKPDKPITKAEFVHMFHKLFPEIDYSSGEPSDFVDARKHWANQDFAAVFNGENIWPFAVNFGGVYPDYKFYIGPDKPLTRWDVMMLASIRTDYTKQTLHPEVEEVVSAAGQYKDIKVRPAEGDDDFSVNYPVLYISDEYQGVLDYDGDFQDQKAEAFYTITQLGIVTANEEGNLRPKEIVTRAEAVTILQRLYEATTSDQ</sequence>
<evidence type="ECO:0000256" key="1">
    <source>
        <dbReference type="SAM" id="SignalP"/>
    </source>
</evidence>
<dbReference type="InterPro" id="IPR051465">
    <property type="entry name" value="Cell_Envelope_Struct_Comp"/>
</dbReference>
<proteinExistence type="predicted"/>
<feature type="domain" description="SLH" evidence="2">
    <location>
        <begin position="25"/>
        <end position="89"/>
    </location>
</feature>